<evidence type="ECO:0000256" key="1">
    <source>
        <dbReference type="SAM" id="Phobius"/>
    </source>
</evidence>
<protein>
    <submittedName>
        <fullName evidence="2">Uncharacterized protein</fullName>
    </submittedName>
</protein>
<dbReference type="EMBL" id="QOVL01000015">
    <property type="protein sequence ID" value="RXG27416.1"/>
    <property type="molecule type" value="Genomic_DNA"/>
</dbReference>
<reference evidence="2 3" key="1">
    <citation type="submission" date="2018-07" db="EMBL/GenBank/DDBJ databases">
        <title>Leeuwenhoekiella genomics.</title>
        <authorList>
            <person name="Tahon G."/>
            <person name="Willems A."/>
        </authorList>
    </citation>
    <scope>NUCLEOTIDE SEQUENCE [LARGE SCALE GENOMIC DNA]</scope>
    <source>
        <strain evidence="2 3">LMG 1345</strain>
    </source>
</reference>
<name>A0A4Q0PJC1_9FLAO</name>
<keyword evidence="1" id="KW-1133">Transmembrane helix</keyword>
<organism evidence="2 3">
    <name type="scientific">Leeuwenhoekiella marinoflava</name>
    <dbReference type="NCBI Taxonomy" id="988"/>
    <lineage>
        <taxon>Bacteria</taxon>
        <taxon>Pseudomonadati</taxon>
        <taxon>Bacteroidota</taxon>
        <taxon>Flavobacteriia</taxon>
        <taxon>Flavobacteriales</taxon>
        <taxon>Flavobacteriaceae</taxon>
        <taxon>Leeuwenhoekiella</taxon>
    </lineage>
</organism>
<proteinExistence type="predicted"/>
<evidence type="ECO:0000313" key="2">
    <source>
        <dbReference type="EMBL" id="RXG27416.1"/>
    </source>
</evidence>
<comment type="caution">
    <text evidence="2">The sequence shown here is derived from an EMBL/GenBank/DDBJ whole genome shotgun (WGS) entry which is preliminary data.</text>
</comment>
<keyword evidence="1" id="KW-0812">Transmembrane</keyword>
<accession>A0A4Q0PJC1</accession>
<keyword evidence="1" id="KW-0472">Membrane</keyword>
<dbReference type="Proteomes" id="UP000290608">
    <property type="component" value="Unassembled WGS sequence"/>
</dbReference>
<dbReference type="RefSeq" id="WP_073100246.1">
    <property type="nucleotide sequence ID" value="NZ_QOVL01000015.1"/>
</dbReference>
<evidence type="ECO:0000313" key="3">
    <source>
        <dbReference type="Proteomes" id="UP000290608"/>
    </source>
</evidence>
<dbReference type="AlphaFoldDB" id="A0A4Q0PJC1"/>
<sequence>MNEFFGSDKELLKQIRKLQYAVLALLEKETGAVTKIYYRRKWVVIEISAFGAALGNMAYLGIGMSFELQLE</sequence>
<dbReference type="STRING" id="1122159.SAMN02745246_03183"/>
<gene>
    <name evidence="2" type="ORF">DSL99_2941</name>
</gene>
<feature type="transmembrane region" description="Helical" evidence="1">
    <location>
        <begin position="42"/>
        <end position="62"/>
    </location>
</feature>